<organism evidence="2 3">
    <name type="scientific">Hadarchaeum yellowstonense</name>
    <dbReference type="NCBI Taxonomy" id="1776334"/>
    <lineage>
        <taxon>Archaea</taxon>
        <taxon>Methanobacteriati</taxon>
        <taxon>Candidatus Hadarchaeota</taxon>
        <taxon>Candidatus Hadarchaeia</taxon>
        <taxon>Candidatus Hadarchaeales</taxon>
        <taxon>Candidatus Hadarchaeaceae</taxon>
        <taxon>Candidatus Hadarchaeum</taxon>
    </lineage>
</organism>
<reference evidence="2 3" key="1">
    <citation type="journal article" date="2016" name="Nat. Microbiol.">
        <title>Genomic inference of the metabolism of cosmopolitan subsurface Archaea, Hadesarchaea.</title>
        <authorList>
            <person name="Baker B.J."/>
            <person name="Saw J.H."/>
            <person name="Lind A.E."/>
            <person name="Lazar C.S."/>
            <person name="Hinrichs K.-U."/>
            <person name="Teske A.P."/>
            <person name="Ettema T.J."/>
        </authorList>
    </citation>
    <scope>NUCLEOTIDE SEQUENCE [LARGE SCALE GENOMIC DNA]</scope>
</reference>
<dbReference type="STRING" id="1776334.APZ16_06510"/>
<protein>
    <submittedName>
        <fullName evidence="2">Uncharacterized protein</fullName>
    </submittedName>
</protein>
<dbReference type="InterPro" id="IPR038085">
    <property type="entry name" value="Rnp2-like_sf"/>
</dbReference>
<dbReference type="EMBL" id="LQMQ01000021">
    <property type="protein sequence ID" value="KUO41440.1"/>
    <property type="molecule type" value="Genomic_DNA"/>
</dbReference>
<dbReference type="GO" id="GO:1990904">
    <property type="term" value="C:ribonucleoprotein complex"/>
    <property type="evidence" value="ECO:0007669"/>
    <property type="project" value="UniProtKB-ARBA"/>
</dbReference>
<accession>A0A147JY26</accession>
<evidence type="ECO:0000256" key="1">
    <source>
        <dbReference type="ARBA" id="ARBA00022694"/>
    </source>
</evidence>
<evidence type="ECO:0000313" key="2">
    <source>
        <dbReference type="EMBL" id="KUO41440.1"/>
    </source>
</evidence>
<dbReference type="Proteomes" id="UP000074294">
    <property type="component" value="Unassembled WGS sequence"/>
</dbReference>
<dbReference type="GO" id="GO:1902555">
    <property type="term" value="C:endoribonuclease complex"/>
    <property type="evidence" value="ECO:0007669"/>
    <property type="project" value="UniProtKB-ARBA"/>
</dbReference>
<sequence length="103" mass="11389">MRPRKRYVAFEVEEGKLDVHRVVASICRELGVEPAEVKVVLYEAASGRGLLLCGHHLAGEVKRILLQGRIPVRLLGVSGTIRAAKRKFLAPPAARERPVGSRR</sequence>
<proteinExistence type="predicted"/>
<dbReference type="Gene3D" id="3.30.70.3250">
    <property type="entry name" value="Ribonuclease P, Pop5 subunit"/>
    <property type="match status" value="1"/>
</dbReference>
<gene>
    <name evidence="2" type="ORF">APZ16_06510</name>
</gene>
<comment type="caution">
    <text evidence="2">The sequence shown here is derived from an EMBL/GenBank/DDBJ whole genome shotgun (WGS) entry which is preliminary data.</text>
</comment>
<dbReference type="SUPFAM" id="SSF160350">
    <property type="entry name" value="Rnp2-like"/>
    <property type="match status" value="1"/>
</dbReference>
<dbReference type="AlphaFoldDB" id="A0A147JY26"/>
<evidence type="ECO:0000313" key="3">
    <source>
        <dbReference type="Proteomes" id="UP000074294"/>
    </source>
</evidence>
<name>A0A147JY26_HADYE</name>
<keyword evidence="1" id="KW-0819">tRNA processing</keyword>
<dbReference type="GO" id="GO:0008033">
    <property type="term" value="P:tRNA processing"/>
    <property type="evidence" value="ECO:0007669"/>
    <property type="project" value="UniProtKB-KW"/>
</dbReference>